<dbReference type="SUPFAM" id="SSF56349">
    <property type="entry name" value="DNA breaking-rejoining enzymes"/>
    <property type="match status" value="1"/>
</dbReference>
<gene>
    <name evidence="8" type="ORF">EV663_1269</name>
</gene>
<reference evidence="8 9" key="1">
    <citation type="submission" date="2019-03" db="EMBL/GenBank/DDBJ databases">
        <title>Genomic Encyclopedia of Type Strains, Phase IV (KMG-IV): sequencing the most valuable type-strain genomes for metagenomic binning, comparative biology and taxonomic classification.</title>
        <authorList>
            <person name="Goeker M."/>
        </authorList>
    </citation>
    <scope>NUCLEOTIDE SEQUENCE [LARGE SCALE GENOMIC DNA]</scope>
    <source>
        <strain evidence="8 9">DSM 24766</strain>
    </source>
</reference>
<evidence type="ECO:0000259" key="7">
    <source>
        <dbReference type="PROSITE" id="PS51900"/>
    </source>
</evidence>
<dbReference type="InterPro" id="IPR011010">
    <property type="entry name" value="DNA_brk_join_enz"/>
</dbReference>
<dbReference type="Gene3D" id="1.10.443.10">
    <property type="entry name" value="Intergrase catalytic core"/>
    <property type="match status" value="1"/>
</dbReference>
<evidence type="ECO:0000256" key="1">
    <source>
        <dbReference type="ARBA" id="ARBA00008857"/>
    </source>
</evidence>
<proteinExistence type="inferred from homology"/>
<dbReference type="InterPro" id="IPR053876">
    <property type="entry name" value="Phage_int_M"/>
</dbReference>
<keyword evidence="9" id="KW-1185">Reference proteome</keyword>
<evidence type="ECO:0000256" key="2">
    <source>
        <dbReference type="ARBA" id="ARBA00022908"/>
    </source>
</evidence>
<dbReference type="EMBL" id="SLXU01000026">
    <property type="protein sequence ID" value="TCP58446.1"/>
    <property type="molecule type" value="Genomic_DNA"/>
</dbReference>
<dbReference type="GO" id="GO:0003677">
    <property type="term" value="F:DNA binding"/>
    <property type="evidence" value="ECO:0007669"/>
    <property type="project" value="UniProtKB-UniRule"/>
</dbReference>
<sequence>MGKLSVKRVAATRKPGMYGDGDGLYLRVGPTGAKSWILRTLVHGRRREFGLGSLAWMSLAEAREEARKLRTEARSGRDPDLLRKREELSFEEAAKRHHASLSRTLKSDRHAELWLRSLELYAFPKIGKRPIQSITSADVLAILNPIWAKKHDTARRVKQRIAAVFDWAKGAGYYPHENPVAGLKKALPAVKRKAEHMAALPWRELPAFMAQLAAREAVSARCLEFLILTALRSGEVRGAEWSEFDLEDAVWLVPDARMKRGLPHRVPLSPEALAVLDKVRGLDPFYVFPSPKRGKDHKAQPLSVMAFKPLLGRMGAEGFTVHGFRSTFRDWCSESAHADREVAEAALSHATGNEVERAYARSDLFDRRRALMDAWGRFATGKSGEVVELVR</sequence>
<keyword evidence="4" id="KW-0233">DNA recombination</keyword>
<evidence type="ECO:0000256" key="5">
    <source>
        <dbReference type="PROSITE-ProRule" id="PRU01248"/>
    </source>
</evidence>
<organism evidence="8 9">
    <name type="scientific">Rhodovulum bhavnagarense</name>
    <dbReference type="NCBI Taxonomy" id="992286"/>
    <lineage>
        <taxon>Bacteria</taxon>
        <taxon>Pseudomonadati</taxon>
        <taxon>Pseudomonadota</taxon>
        <taxon>Alphaproteobacteria</taxon>
        <taxon>Rhodobacterales</taxon>
        <taxon>Paracoccaceae</taxon>
        <taxon>Rhodovulum</taxon>
    </lineage>
</organism>
<dbReference type="PANTHER" id="PTHR30629">
    <property type="entry name" value="PROPHAGE INTEGRASE"/>
    <property type="match status" value="1"/>
</dbReference>
<dbReference type="Pfam" id="PF22022">
    <property type="entry name" value="Phage_int_M"/>
    <property type="match status" value="1"/>
</dbReference>
<dbReference type="InterPro" id="IPR025166">
    <property type="entry name" value="Integrase_DNA_bind_dom"/>
</dbReference>
<dbReference type="AlphaFoldDB" id="A0A4V2SVG9"/>
<dbReference type="PROSITE" id="PS51900">
    <property type="entry name" value="CB"/>
    <property type="match status" value="1"/>
</dbReference>
<evidence type="ECO:0000313" key="9">
    <source>
        <dbReference type="Proteomes" id="UP000295050"/>
    </source>
</evidence>
<dbReference type="InterPro" id="IPR002104">
    <property type="entry name" value="Integrase_catalytic"/>
</dbReference>
<dbReference type="RefSeq" id="WP_132953234.1">
    <property type="nucleotide sequence ID" value="NZ_SLXU01000026.1"/>
</dbReference>
<evidence type="ECO:0000259" key="6">
    <source>
        <dbReference type="PROSITE" id="PS51898"/>
    </source>
</evidence>
<dbReference type="InterPro" id="IPR010998">
    <property type="entry name" value="Integrase_recombinase_N"/>
</dbReference>
<dbReference type="Proteomes" id="UP000295050">
    <property type="component" value="Unassembled WGS sequence"/>
</dbReference>
<dbReference type="Pfam" id="PF00589">
    <property type="entry name" value="Phage_integrase"/>
    <property type="match status" value="1"/>
</dbReference>
<evidence type="ECO:0000256" key="4">
    <source>
        <dbReference type="ARBA" id="ARBA00023172"/>
    </source>
</evidence>
<dbReference type="Gene3D" id="1.10.150.130">
    <property type="match status" value="1"/>
</dbReference>
<dbReference type="GO" id="GO:0015074">
    <property type="term" value="P:DNA integration"/>
    <property type="evidence" value="ECO:0007669"/>
    <property type="project" value="UniProtKB-KW"/>
</dbReference>
<comment type="similarity">
    <text evidence="1">Belongs to the 'phage' integrase family.</text>
</comment>
<dbReference type="PROSITE" id="PS51898">
    <property type="entry name" value="TYR_RECOMBINASE"/>
    <property type="match status" value="1"/>
</dbReference>
<name>A0A4V2SVG9_9RHOB</name>
<dbReference type="InterPro" id="IPR013762">
    <property type="entry name" value="Integrase-like_cat_sf"/>
</dbReference>
<dbReference type="Pfam" id="PF13356">
    <property type="entry name" value="Arm-DNA-bind_3"/>
    <property type="match status" value="1"/>
</dbReference>
<feature type="domain" description="Core-binding (CB)" evidence="7">
    <location>
        <begin position="88"/>
        <end position="169"/>
    </location>
</feature>
<keyword evidence="2" id="KW-0229">DNA integration</keyword>
<dbReference type="PANTHER" id="PTHR30629:SF2">
    <property type="entry name" value="PROPHAGE INTEGRASE INTS-RELATED"/>
    <property type="match status" value="1"/>
</dbReference>
<dbReference type="OrthoDB" id="9795573at2"/>
<dbReference type="InterPro" id="IPR038488">
    <property type="entry name" value="Integrase_DNA-bd_sf"/>
</dbReference>
<comment type="caution">
    <text evidence="8">The sequence shown here is derived from an EMBL/GenBank/DDBJ whole genome shotgun (WGS) entry which is preliminary data.</text>
</comment>
<dbReference type="InterPro" id="IPR050808">
    <property type="entry name" value="Phage_Integrase"/>
</dbReference>
<evidence type="ECO:0000313" key="8">
    <source>
        <dbReference type="EMBL" id="TCP58446.1"/>
    </source>
</evidence>
<dbReference type="Gene3D" id="3.30.160.390">
    <property type="entry name" value="Integrase, DNA-binding domain"/>
    <property type="match status" value="1"/>
</dbReference>
<dbReference type="GO" id="GO:0006310">
    <property type="term" value="P:DNA recombination"/>
    <property type="evidence" value="ECO:0007669"/>
    <property type="project" value="UniProtKB-KW"/>
</dbReference>
<accession>A0A4V2SVG9</accession>
<evidence type="ECO:0000256" key="3">
    <source>
        <dbReference type="ARBA" id="ARBA00023125"/>
    </source>
</evidence>
<dbReference type="InterPro" id="IPR044068">
    <property type="entry name" value="CB"/>
</dbReference>
<feature type="domain" description="Tyr recombinase" evidence="6">
    <location>
        <begin position="195"/>
        <end position="373"/>
    </location>
</feature>
<dbReference type="CDD" id="cd00801">
    <property type="entry name" value="INT_P4_C"/>
    <property type="match status" value="1"/>
</dbReference>
<protein>
    <submittedName>
        <fullName evidence="8">Integrase</fullName>
    </submittedName>
</protein>
<keyword evidence="3 5" id="KW-0238">DNA-binding</keyword>